<evidence type="ECO:0000313" key="2">
    <source>
        <dbReference type="Proteomes" id="UP001145742"/>
    </source>
</evidence>
<organism evidence="1 2">
    <name type="scientific">Willisornis vidua</name>
    <name type="common">Xingu scale-backed antbird</name>
    <dbReference type="NCBI Taxonomy" id="1566151"/>
    <lineage>
        <taxon>Eukaryota</taxon>
        <taxon>Metazoa</taxon>
        <taxon>Chordata</taxon>
        <taxon>Craniata</taxon>
        <taxon>Vertebrata</taxon>
        <taxon>Euteleostomi</taxon>
        <taxon>Archelosauria</taxon>
        <taxon>Archosauria</taxon>
        <taxon>Dinosauria</taxon>
        <taxon>Saurischia</taxon>
        <taxon>Theropoda</taxon>
        <taxon>Coelurosauria</taxon>
        <taxon>Aves</taxon>
        <taxon>Neognathae</taxon>
        <taxon>Neoaves</taxon>
        <taxon>Telluraves</taxon>
        <taxon>Australaves</taxon>
        <taxon>Passeriformes</taxon>
        <taxon>Thamnophilidae</taxon>
        <taxon>Willisornis</taxon>
    </lineage>
</organism>
<evidence type="ECO:0000313" key="1">
    <source>
        <dbReference type="EMBL" id="KAJ7411542.1"/>
    </source>
</evidence>
<proteinExistence type="predicted"/>
<comment type="caution">
    <text evidence="1">The sequence shown here is derived from an EMBL/GenBank/DDBJ whole genome shotgun (WGS) entry which is preliminary data.</text>
</comment>
<accession>A0ABQ9D2N5</accession>
<protein>
    <submittedName>
        <fullName evidence="1">Uncharacterized protein</fullName>
    </submittedName>
</protein>
<keyword evidence="2" id="KW-1185">Reference proteome</keyword>
<gene>
    <name evidence="1" type="ORF">WISP_102395</name>
</gene>
<dbReference type="Proteomes" id="UP001145742">
    <property type="component" value="Unassembled WGS sequence"/>
</dbReference>
<sequence>MGLLRTKGPKGLVLRTKDLDTELQVGSPKDRLEGQTHLPQPAGHPSFAAVHVAVCLLDCKCMMLTHVQLFICQNSQVLLCRAALNELISQTVLMPGIVLTQVQHFALGLVESRKVLVGPLLKFVHFPLDDIPSFCCVICKPAESALDPTICVIDEHTEEHQSQDRALRDTTRHWSPPGHRAIDHNCLDVPILPIPYPLNSPSIKSMSLQFESAFLNVSISGI</sequence>
<reference evidence="1" key="1">
    <citation type="submission" date="2019-10" db="EMBL/GenBank/DDBJ databases">
        <authorList>
            <person name="Soares A.E.R."/>
            <person name="Aleixo A."/>
            <person name="Schneider P."/>
            <person name="Miyaki C.Y."/>
            <person name="Schneider M.P."/>
            <person name="Mello C."/>
            <person name="Vasconcelos A.T.R."/>
        </authorList>
    </citation>
    <scope>NUCLEOTIDE SEQUENCE</scope>
    <source>
        <tissue evidence="1">Muscle</tissue>
    </source>
</reference>
<name>A0ABQ9D2N5_9PASS</name>
<dbReference type="EMBL" id="WHWB01034315">
    <property type="protein sequence ID" value="KAJ7411542.1"/>
    <property type="molecule type" value="Genomic_DNA"/>
</dbReference>